<gene>
    <name evidence="1" type="ORF">OBBRIDRAFT_806392</name>
</gene>
<protein>
    <submittedName>
        <fullName evidence="1">Uncharacterized protein</fullName>
    </submittedName>
</protein>
<name>A0A8E2DIL1_9APHY</name>
<keyword evidence="2" id="KW-1185">Reference proteome</keyword>
<evidence type="ECO:0000313" key="1">
    <source>
        <dbReference type="EMBL" id="OCH86964.1"/>
    </source>
</evidence>
<dbReference type="EMBL" id="KV722504">
    <property type="protein sequence ID" value="OCH86964.1"/>
    <property type="molecule type" value="Genomic_DNA"/>
</dbReference>
<dbReference type="OrthoDB" id="2801433at2759"/>
<reference evidence="1 2" key="1">
    <citation type="submission" date="2016-07" db="EMBL/GenBank/DDBJ databases">
        <title>Draft genome of the white-rot fungus Obba rivulosa 3A-2.</title>
        <authorList>
            <consortium name="DOE Joint Genome Institute"/>
            <person name="Miettinen O."/>
            <person name="Riley R."/>
            <person name="Acob R."/>
            <person name="Barry K."/>
            <person name="Cullen D."/>
            <person name="De Vries R."/>
            <person name="Hainaut M."/>
            <person name="Hatakka A."/>
            <person name="Henrissat B."/>
            <person name="Hilden K."/>
            <person name="Kuo R."/>
            <person name="Labutti K."/>
            <person name="Lipzen A."/>
            <person name="Makela M.R."/>
            <person name="Sandor L."/>
            <person name="Spatafora J.W."/>
            <person name="Grigoriev I.V."/>
            <person name="Hibbett D.S."/>
        </authorList>
    </citation>
    <scope>NUCLEOTIDE SEQUENCE [LARGE SCALE GENOMIC DNA]</scope>
    <source>
        <strain evidence="1 2">3A-2</strain>
    </source>
</reference>
<dbReference type="CDD" id="cd00303">
    <property type="entry name" value="retropepsin_like"/>
    <property type="match status" value="1"/>
</dbReference>
<proteinExistence type="predicted"/>
<dbReference type="AlphaFoldDB" id="A0A8E2DIL1"/>
<evidence type="ECO:0000313" key="2">
    <source>
        <dbReference type="Proteomes" id="UP000250043"/>
    </source>
</evidence>
<dbReference type="Proteomes" id="UP000250043">
    <property type="component" value="Unassembled WGS sequence"/>
</dbReference>
<sequence length="398" mass="44492">MPKNKIATIEHSKDREPPKLLPGDLNLEVLECWEMACHCHFFKANIADEVDYDVLEFDIFMQLLCNTYLLRDWENLLKDQVQAKAKLLMRTAEAFSECDLKQHLQAHAHCNLKKLIHSPKYRGDLAAIPLFQQWLLAVKALDEDRIKSDKRVKAAITEAIAKVRRPSTAKAATINRTTTTVLKTAGNAFNVKMTPLLKLTDAKHRLLYKNEGCYKCRLPFAKHFSNACPNDFPDTATYKPITKAMICAAKSRCQIAAAVVEDTEHDDKENIVAAVLPSHVSVYNSASDSDFKYVSVFSLPNLVWQCHVDGPVLPAPLEIDALIDDGSHLVLVHSDLVKQLGLQCYCLAEPKDCGQPLGGLGEEILLYEYIRLRLDSVDSAFCSVSVSALIVPNLCFPV</sequence>
<accession>A0A8E2DIL1</accession>
<organism evidence="1 2">
    <name type="scientific">Obba rivulosa</name>
    <dbReference type="NCBI Taxonomy" id="1052685"/>
    <lineage>
        <taxon>Eukaryota</taxon>
        <taxon>Fungi</taxon>
        <taxon>Dikarya</taxon>
        <taxon>Basidiomycota</taxon>
        <taxon>Agaricomycotina</taxon>
        <taxon>Agaricomycetes</taxon>
        <taxon>Polyporales</taxon>
        <taxon>Gelatoporiaceae</taxon>
        <taxon>Obba</taxon>
    </lineage>
</organism>